<sequence>MNLRIIEVQGPSEVQISCENSLKPLNLPEASCAAEGLGQLRLELGSSLQSGTYAFSVHGDLPTVTPPQNDFSMIIRQVPTEQVADAAFGVPGWPLGELETSQPLLAWSTAGVGEVSSVTISFFMRNVTGALRALLINLPSGFQHRVRGSNEFKVSNPKLPLLKGASDWLEVSQLDRIVVRLEPEDPVVSVGSYMFTFPVALPRAELLPAVNFWRLSFCSSRSCVLPTDKAVLLSFPMAGFMPGEISLLEQHRQQLARTEVTGAPREADSDSLQLGAPAVPVRSAQHLTRTIRLQDPTPNRCPAAAPRSGLTAQPAAAPASRRPGPRKHGEDRDGPSTEHRAKLDEEKLRLNIGGKKVEERISLASGSAGDRIPALHFLTDLPPSVWRFQTSHHRTGRGFHASEKADSAVGFVGTEPGRVAPCGRGNVIGETRVERRSGVITAEEKACQWTQAIGTLMSFDLGLTTISVSGAISACRQAWRRANQLMSLLLQSPVQPDAVACNALLTATAALAWEKAEALLPPFQCWGVRCTLVTLNACADGSAKAKQWRRPLNLLQEARAAPLVPDVVSLTASVTGLKKCRGPWGHAIALLANMATREVRENVLTWNALMSACRPGEEDEVEEAVRAAEWHQGLHCLALMGQRSLQLSDASRNVPLCSLEETSSDQARDELKEMRPRPWRQVLALFHTFEEETFQPTRLAWGAVLGVLARQALWAGALGALNTLVPTVDASRLWTGVDANGLRCPASRHPRQMRCTMTCWCRPATARPLAPPRGGFSQTCAMSFSCSTRPTGSRP</sequence>
<accession>A0ABP0QHS2</accession>
<proteinExistence type="predicted"/>
<dbReference type="PANTHER" id="PTHR47447">
    <property type="entry name" value="OS03G0856100 PROTEIN"/>
    <property type="match status" value="1"/>
</dbReference>
<reference evidence="4 5" key="1">
    <citation type="submission" date="2024-02" db="EMBL/GenBank/DDBJ databases">
        <authorList>
            <person name="Chen Y."/>
            <person name="Shah S."/>
            <person name="Dougan E. K."/>
            <person name="Thang M."/>
            <person name="Chan C."/>
        </authorList>
    </citation>
    <scope>NUCLEOTIDE SEQUENCE [LARGE SCALE GENOMIC DNA]</scope>
</reference>
<dbReference type="EMBL" id="CAXAMN010024472">
    <property type="protein sequence ID" value="CAK9087025.1"/>
    <property type="molecule type" value="Genomic_DNA"/>
</dbReference>
<evidence type="ECO:0000313" key="3">
    <source>
        <dbReference type="EMBL" id="CAK9011875.1"/>
    </source>
</evidence>
<feature type="region of interest" description="Disordered" evidence="2">
    <location>
        <begin position="260"/>
        <end position="279"/>
    </location>
</feature>
<dbReference type="Gene3D" id="1.25.40.10">
    <property type="entry name" value="Tetratricopeptide repeat domain"/>
    <property type="match status" value="1"/>
</dbReference>
<dbReference type="Proteomes" id="UP001642484">
    <property type="component" value="Unassembled WGS sequence"/>
</dbReference>
<organism evidence="4 5">
    <name type="scientific">Durusdinium trenchii</name>
    <dbReference type="NCBI Taxonomy" id="1381693"/>
    <lineage>
        <taxon>Eukaryota</taxon>
        <taxon>Sar</taxon>
        <taxon>Alveolata</taxon>
        <taxon>Dinophyceae</taxon>
        <taxon>Suessiales</taxon>
        <taxon>Symbiodiniaceae</taxon>
        <taxon>Durusdinium</taxon>
    </lineage>
</organism>
<dbReference type="EMBL" id="CAXAMN010005002">
    <property type="protein sequence ID" value="CAK9011875.1"/>
    <property type="molecule type" value="Genomic_DNA"/>
</dbReference>
<evidence type="ECO:0000256" key="1">
    <source>
        <dbReference type="ARBA" id="ARBA00022737"/>
    </source>
</evidence>
<feature type="region of interest" description="Disordered" evidence="2">
    <location>
        <begin position="292"/>
        <end position="345"/>
    </location>
</feature>
<evidence type="ECO:0000313" key="5">
    <source>
        <dbReference type="Proteomes" id="UP001642484"/>
    </source>
</evidence>
<name>A0ABP0QHS2_9DINO</name>
<gene>
    <name evidence="3" type="ORF">CCMP2556_LOCUS10631</name>
    <name evidence="4" type="ORF">CCMP2556_LOCUS42116</name>
</gene>
<keyword evidence="1" id="KW-0677">Repeat</keyword>
<evidence type="ECO:0000256" key="2">
    <source>
        <dbReference type="SAM" id="MobiDB-lite"/>
    </source>
</evidence>
<dbReference type="PANTHER" id="PTHR47447:SF17">
    <property type="entry name" value="OS12G0638900 PROTEIN"/>
    <property type="match status" value="1"/>
</dbReference>
<protein>
    <recommendedName>
        <fullName evidence="6">Pentatricopeptide repeat-containing protein, chloroplastic</fullName>
    </recommendedName>
</protein>
<keyword evidence="5" id="KW-1185">Reference proteome</keyword>
<evidence type="ECO:0008006" key="6">
    <source>
        <dbReference type="Google" id="ProtNLM"/>
    </source>
</evidence>
<feature type="compositionally biased region" description="Basic and acidic residues" evidence="2">
    <location>
        <begin position="327"/>
        <end position="345"/>
    </location>
</feature>
<comment type="caution">
    <text evidence="4">The sequence shown here is derived from an EMBL/GenBank/DDBJ whole genome shotgun (WGS) entry which is preliminary data.</text>
</comment>
<evidence type="ECO:0000313" key="4">
    <source>
        <dbReference type="EMBL" id="CAK9087025.1"/>
    </source>
</evidence>
<dbReference type="InterPro" id="IPR011990">
    <property type="entry name" value="TPR-like_helical_dom_sf"/>
</dbReference>